<protein>
    <submittedName>
        <fullName evidence="1">Uncharacterized protein</fullName>
    </submittedName>
</protein>
<organism evidence="1 2">
    <name type="scientific">Avena sativa</name>
    <name type="common">Oat</name>
    <dbReference type="NCBI Taxonomy" id="4498"/>
    <lineage>
        <taxon>Eukaryota</taxon>
        <taxon>Viridiplantae</taxon>
        <taxon>Streptophyta</taxon>
        <taxon>Embryophyta</taxon>
        <taxon>Tracheophyta</taxon>
        <taxon>Spermatophyta</taxon>
        <taxon>Magnoliopsida</taxon>
        <taxon>Liliopsida</taxon>
        <taxon>Poales</taxon>
        <taxon>Poaceae</taxon>
        <taxon>BOP clade</taxon>
        <taxon>Pooideae</taxon>
        <taxon>Poodae</taxon>
        <taxon>Poeae</taxon>
        <taxon>Poeae Chloroplast Group 1 (Aveneae type)</taxon>
        <taxon>Aveninae</taxon>
        <taxon>Avena</taxon>
    </lineage>
</organism>
<name>A0ACD5TSP7_AVESA</name>
<dbReference type="Proteomes" id="UP001732700">
    <property type="component" value="Chromosome 1C"/>
</dbReference>
<dbReference type="EnsemblPlants" id="AVESA.00010b.r2.1CG0118670.1">
    <property type="protein sequence ID" value="AVESA.00010b.r2.1CG0118670.1.CDS"/>
    <property type="gene ID" value="AVESA.00010b.r2.1CG0118670"/>
</dbReference>
<proteinExistence type="predicted"/>
<evidence type="ECO:0000313" key="1">
    <source>
        <dbReference type="EnsemblPlants" id="AVESA.00010b.r2.1CG0118670.1.CDS"/>
    </source>
</evidence>
<accession>A0ACD5TSP7</accession>
<evidence type="ECO:0000313" key="2">
    <source>
        <dbReference type="Proteomes" id="UP001732700"/>
    </source>
</evidence>
<keyword evidence="2" id="KW-1185">Reference proteome</keyword>
<reference evidence="1" key="1">
    <citation type="submission" date="2021-05" db="EMBL/GenBank/DDBJ databases">
        <authorList>
            <person name="Scholz U."/>
            <person name="Mascher M."/>
            <person name="Fiebig A."/>
        </authorList>
    </citation>
    <scope>NUCLEOTIDE SEQUENCE [LARGE SCALE GENOMIC DNA]</scope>
</reference>
<sequence>MVGALPMSKCVKVLENEGVHLVNSSTSAFQNRMFYCLHLQIDSSQARHCHRFILLRPKLRTACGIEGVQGPVHKMADYGEDNQSFSMHEMSEGVKGPGQDMASCGETNSSESESLGEEMRKDMAGHGETNSYESLSEEMRKDMAGQWETNSSESLFTLDQNDFANPPSKKLKCLQSSVLDDQFPSQAISSSLISECPDSLSSELDVEPLESSPLQPKRIVNSVTYDHIPQDYTLTELDCCAQCVIQNAKEDDILVQIDEISIKKRFLKCLLDENKWLDDKVISAYICCLKEQAHVQNQNDSKVYYENPFVTRLLKQDGQSGIDGPTSMTKVVKNYLNHDMVHLPINIIESHWYLATANFERCEFQVLDSLCWEHNRAELTYMIQGLQHHLDILKSEENSIDPKWKEIDFTKWTIIEQFQAPIQMDSSSCGLFILKFMEYWTGHTLSNVITQMITDFGRHPNYRKELDVEQLASSIRSWPGMKYNISSCKSVHIPIKSNTGGYILFILDKETRSVYILDPSPIEEMYKLNPHANYVKRILWIAEHLPRAMSKECPGSPWKENIFLWQQNIVNDISFYKRELSGFLVTLFMSTWNDGKLHLPFIKDGYELRKQIVGQLLTIKKNTCEKNMPTGVLDFINYLSLPKRDLLPFNKKTTQDQTLPTPTAAALLPVPDSKSATAAAPPTPPAANASDALNPVPVPNHRRPSPRPRPRFPSPQSPSVPPTPSRAMPSPDARTPPTEDASRRRCRQASLRRRVPAILLLLDHYSNEVVTPSCSILFNHEFTRLLVI</sequence>
<reference evidence="1" key="2">
    <citation type="submission" date="2025-09" db="UniProtKB">
        <authorList>
            <consortium name="EnsemblPlants"/>
        </authorList>
    </citation>
    <scope>IDENTIFICATION</scope>
</reference>